<dbReference type="PANTHER" id="PTHR11138:SF5">
    <property type="entry name" value="METHIONYL-TRNA FORMYLTRANSFERASE, MITOCHONDRIAL"/>
    <property type="match status" value="1"/>
</dbReference>
<protein>
    <submittedName>
        <fullName evidence="3">Methionyl-tRNA formyltransferase</fullName>
    </submittedName>
</protein>
<reference evidence="3 4" key="1">
    <citation type="journal article" date="2020" name="Microorganisms">
        <title>Osmotic Adaptation and Compatible Solute Biosynthesis of Phototrophic Bacteria as Revealed from Genome Analyses.</title>
        <authorList>
            <person name="Imhoff J.F."/>
            <person name="Rahn T."/>
            <person name="Kunzel S."/>
            <person name="Keller A."/>
            <person name="Neulinger S.C."/>
        </authorList>
    </citation>
    <scope>NUCLEOTIDE SEQUENCE [LARGE SCALE GENOMIC DNA]</scope>
    <source>
        <strain evidence="3 4">DSM 6210</strain>
    </source>
</reference>
<dbReference type="InterPro" id="IPR036477">
    <property type="entry name" value="Formyl_transf_N_sf"/>
</dbReference>
<dbReference type="EMBL" id="NRRV01000082">
    <property type="protein sequence ID" value="MBK1633376.1"/>
    <property type="molecule type" value="Genomic_DNA"/>
</dbReference>
<name>A0ABS1CN63_9GAMM</name>
<feature type="compositionally biased region" description="Low complexity" evidence="1">
    <location>
        <begin position="20"/>
        <end position="36"/>
    </location>
</feature>
<sequence>MDWQAQGHQVTWAHSINDAQTPNTQHPTTNNQQRTTNKQHPTTNLCFCLSFSQLVPAQFRAQFHHTLVVHESDLPQGKGWSPLTWQIVEGKQRIPVTLIEAADRVDSGAIYAQRWLQFQGHELIDELRAAQAQATHDLCRWFVDAYPYSAAQGRRQQGEETFYPRRGPADSRLDPEKAVAEQFELLRVVDNARYPAFFDWRGRRYTLSIHGQT</sequence>
<evidence type="ECO:0000313" key="4">
    <source>
        <dbReference type="Proteomes" id="UP000748752"/>
    </source>
</evidence>
<dbReference type="PANTHER" id="PTHR11138">
    <property type="entry name" value="METHIONYL-TRNA FORMYLTRANSFERASE"/>
    <property type="match status" value="1"/>
</dbReference>
<dbReference type="InterPro" id="IPR002376">
    <property type="entry name" value="Formyl_transf_N"/>
</dbReference>
<feature type="region of interest" description="Disordered" evidence="1">
    <location>
        <begin position="15"/>
        <end position="37"/>
    </location>
</feature>
<dbReference type="SUPFAM" id="SSF53328">
    <property type="entry name" value="Formyltransferase"/>
    <property type="match status" value="1"/>
</dbReference>
<comment type="caution">
    <text evidence="3">The sequence shown here is derived from an EMBL/GenBank/DDBJ whole genome shotgun (WGS) entry which is preliminary data.</text>
</comment>
<dbReference type="Proteomes" id="UP000748752">
    <property type="component" value="Unassembled WGS sequence"/>
</dbReference>
<keyword evidence="4" id="KW-1185">Reference proteome</keyword>
<dbReference type="Gene3D" id="3.40.50.12230">
    <property type="match status" value="1"/>
</dbReference>
<accession>A0ABS1CN63</accession>
<evidence type="ECO:0000259" key="2">
    <source>
        <dbReference type="Pfam" id="PF00551"/>
    </source>
</evidence>
<proteinExistence type="predicted"/>
<evidence type="ECO:0000256" key="1">
    <source>
        <dbReference type="SAM" id="MobiDB-lite"/>
    </source>
</evidence>
<gene>
    <name evidence="3" type="ORF">CKO31_22000</name>
</gene>
<feature type="domain" description="Formyl transferase N-terminal" evidence="2">
    <location>
        <begin position="24"/>
        <end position="136"/>
    </location>
</feature>
<organism evidence="3 4">
    <name type="scientific">Thiohalocapsa halophila</name>
    <dbReference type="NCBI Taxonomy" id="69359"/>
    <lineage>
        <taxon>Bacteria</taxon>
        <taxon>Pseudomonadati</taxon>
        <taxon>Pseudomonadota</taxon>
        <taxon>Gammaproteobacteria</taxon>
        <taxon>Chromatiales</taxon>
        <taxon>Chromatiaceae</taxon>
        <taxon>Thiohalocapsa</taxon>
    </lineage>
</organism>
<dbReference type="Pfam" id="PF00551">
    <property type="entry name" value="Formyl_trans_N"/>
    <property type="match status" value="1"/>
</dbReference>
<evidence type="ECO:0000313" key="3">
    <source>
        <dbReference type="EMBL" id="MBK1633376.1"/>
    </source>
</evidence>